<keyword evidence="3" id="KW-1185">Reference proteome</keyword>
<keyword evidence="2" id="KW-0575">Peroxidase</keyword>
<dbReference type="PANTHER" id="PTHR33930:SF2">
    <property type="entry name" value="BLR3452 PROTEIN"/>
    <property type="match status" value="1"/>
</dbReference>
<organism evidence="2 3">
    <name type="scientific">Pseudacidovorax intermedius</name>
    <dbReference type="NCBI Taxonomy" id="433924"/>
    <lineage>
        <taxon>Bacteria</taxon>
        <taxon>Pseudomonadati</taxon>
        <taxon>Pseudomonadota</taxon>
        <taxon>Betaproteobacteria</taxon>
        <taxon>Burkholderiales</taxon>
        <taxon>Comamonadaceae</taxon>
        <taxon>Pseudacidovorax</taxon>
    </lineage>
</organism>
<proteinExistence type="predicted"/>
<reference evidence="2 3" key="1">
    <citation type="submission" date="2018-07" db="EMBL/GenBank/DDBJ databases">
        <title>Genomic Encyclopedia of Type Strains, Phase IV (KMG-IV): sequencing the most valuable type-strain genomes for metagenomic binning, comparative biology and taxonomic classification.</title>
        <authorList>
            <person name="Goeker M."/>
        </authorList>
    </citation>
    <scope>NUCLEOTIDE SEQUENCE [LARGE SCALE GENOMIC DNA]</scope>
    <source>
        <strain evidence="2 3">DSM 21352</strain>
    </source>
</reference>
<accession>A0A370F7H3</accession>
<sequence>MMDLRWVECRGFVAGPAEQQSAMTDYRQITHDISAQLVPLRQTVPGVMKGFADMGKAAMAEGALSAKTKELIALAAGVAAHCEGCIGFHTKALARLGATEAEVQEALGVAIYMGGGPSAMYAASAVEAFRQFSAASA</sequence>
<feature type="domain" description="Carboxymuconolactone decarboxylase-like" evidence="1">
    <location>
        <begin position="45"/>
        <end position="127"/>
    </location>
</feature>
<gene>
    <name evidence="2" type="ORF">DFR41_111128</name>
</gene>
<dbReference type="Proteomes" id="UP000255265">
    <property type="component" value="Unassembled WGS sequence"/>
</dbReference>
<dbReference type="SUPFAM" id="SSF69118">
    <property type="entry name" value="AhpD-like"/>
    <property type="match status" value="1"/>
</dbReference>
<dbReference type="Pfam" id="PF02627">
    <property type="entry name" value="CMD"/>
    <property type="match status" value="1"/>
</dbReference>
<dbReference type="NCBIfam" id="TIGR00778">
    <property type="entry name" value="ahpD_dom"/>
    <property type="match status" value="1"/>
</dbReference>
<evidence type="ECO:0000313" key="3">
    <source>
        <dbReference type="Proteomes" id="UP000255265"/>
    </source>
</evidence>
<evidence type="ECO:0000313" key="2">
    <source>
        <dbReference type="EMBL" id="RDI20152.1"/>
    </source>
</evidence>
<dbReference type="InterPro" id="IPR004675">
    <property type="entry name" value="AhpD_core"/>
</dbReference>
<dbReference type="EMBL" id="QQAV01000011">
    <property type="protein sequence ID" value="RDI20152.1"/>
    <property type="molecule type" value="Genomic_DNA"/>
</dbReference>
<dbReference type="PANTHER" id="PTHR33930">
    <property type="entry name" value="ALKYL HYDROPEROXIDE REDUCTASE AHPD"/>
    <property type="match status" value="1"/>
</dbReference>
<comment type="caution">
    <text evidence="2">The sequence shown here is derived from an EMBL/GenBank/DDBJ whole genome shotgun (WGS) entry which is preliminary data.</text>
</comment>
<evidence type="ECO:0000259" key="1">
    <source>
        <dbReference type="Pfam" id="PF02627"/>
    </source>
</evidence>
<dbReference type="InterPro" id="IPR003779">
    <property type="entry name" value="CMD-like"/>
</dbReference>
<dbReference type="GO" id="GO:0051920">
    <property type="term" value="F:peroxiredoxin activity"/>
    <property type="evidence" value="ECO:0007669"/>
    <property type="project" value="InterPro"/>
</dbReference>
<protein>
    <submittedName>
        <fullName evidence="2">AhpD family alkylhydroperoxidase</fullName>
    </submittedName>
</protein>
<name>A0A370F7H3_9BURK</name>
<dbReference type="Gene3D" id="1.20.1290.10">
    <property type="entry name" value="AhpD-like"/>
    <property type="match status" value="1"/>
</dbReference>
<dbReference type="AlphaFoldDB" id="A0A370F7H3"/>
<keyword evidence="2" id="KW-0560">Oxidoreductase</keyword>
<dbReference type="InterPro" id="IPR029032">
    <property type="entry name" value="AhpD-like"/>
</dbReference>